<name>A0A0F9DJA4_9ZZZZ</name>
<accession>A0A0F9DJA4</accession>
<evidence type="ECO:0000259" key="2">
    <source>
        <dbReference type="PROSITE" id="PS51898"/>
    </source>
</evidence>
<dbReference type="InterPro" id="IPR050090">
    <property type="entry name" value="Tyrosine_recombinase_XerCD"/>
</dbReference>
<dbReference type="GO" id="GO:0003677">
    <property type="term" value="F:DNA binding"/>
    <property type="evidence" value="ECO:0007669"/>
    <property type="project" value="InterPro"/>
</dbReference>
<dbReference type="InterPro" id="IPR002104">
    <property type="entry name" value="Integrase_catalytic"/>
</dbReference>
<keyword evidence="1" id="KW-0233">DNA recombination</keyword>
<feature type="non-terminal residue" evidence="3">
    <location>
        <position position="1"/>
    </location>
</feature>
<dbReference type="GO" id="GO:0006310">
    <property type="term" value="P:DNA recombination"/>
    <property type="evidence" value="ECO:0007669"/>
    <property type="project" value="UniProtKB-KW"/>
</dbReference>
<dbReference type="InterPro" id="IPR013762">
    <property type="entry name" value="Integrase-like_cat_sf"/>
</dbReference>
<evidence type="ECO:0000256" key="1">
    <source>
        <dbReference type="ARBA" id="ARBA00023172"/>
    </source>
</evidence>
<organism evidence="3">
    <name type="scientific">marine sediment metagenome</name>
    <dbReference type="NCBI Taxonomy" id="412755"/>
    <lineage>
        <taxon>unclassified sequences</taxon>
        <taxon>metagenomes</taxon>
        <taxon>ecological metagenomes</taxon>
    </lineage>
</organism>
<dbReference type="Gene3D" id="1.10.443.10">
    <property type="entry name" value="Intergrase catalytic core"/>
    <property type="match status" value="1"/>
</dbReference>
<evidence type="ECO:0000313" key="3">
    <source>
        <dbReference type="EMBL" id="KKL61743.1"/>
    </source>
</evidence>
<dbReference type="SUPFAM" id="SSF56349">
    <property type="entry name" value="DNA breaking-rejoining enzymes"/>
    <property type="match status" value="1"/>
</dbReference>
<dbReference type="InterPro" id="IPR011010">
    <property type="entry name" value="DNA_brk_join_enz"/>
</dbReference>
<dbReference type="PANTHER" id="PTHR30349:SF81">
    <property type="entry name" value="TYROSINE RECOMBINASE XERC"/>
    <property type="match status" value="1"/>
</dbReference>
<dbReference type="EMBL" id="LAZR01028724">
    <property type="protein sequence ID" value="KKL61743.1"/>
    <property type="molecule type" value="Genomic_DNA"/>
</dbReference>
<protein>
    <recommendedName>
        <fullName evidence="2">Tyr recombinase domain-containing protein</fullName>
    </recommendedName>
</protein>
<proteinExistence type="predicted"/>
<gene>
    <name evidence="3" type="ORF">LCGC14_2192260</name>
</gene>
<feature type="domain" description="Tyr recombinase" evidence="2">
    <location>
        <begin position="1"/>
        <end position="117"/>
    </location>
</feature>
<reference evidence="3" key="1">
    <citation type="journal article" date="2015" name="Nature">
        <title>Complex archaea that bridge the gap between prokaryotes and eukaryotes.</title>
        <authorList>
            <person name="Spang A."/>
            <person name="Saw J.H."/>
            <person name="Jorgensen S.L."/>
            <person name="Zaremba-Niedzwiedzka K."/>
            <person name="Martijn J."/>
            <person name="Lind A.E."/>
            <person name="van Eijk R."/>
            <person name="Schleper C."/>
            <person name="Guy L."/>
            <person name="Ettema T.J."/>
        </authorList>
    </citation>
    <scope>NUCLEOTIDE SEQUENCE</scope>
</reference>
<dbReference type="PANTHER" id="PTHR30349">
    <property type="entry name" value="PHAGE INTEGRASE-RELATED"/>
    <property type="match status" value="1"/>
</dbReference>
<sequence>KERIVPFGIKAGRLLDKYIKRSRGILLKGRIDDSLFLNFRGEPLSRKGIWKMIKICARETGIKKNIKPHILRHSFGTHLVQNGADLRTVQELLGHSDISTTQIYTHLDKGTLIDIHKNNHPLETEMK</sequence>
<dbReference type="GO" id="GO:0015074">
    <property type="term" value="P:DNA integration"/>
    <property type="evidence" value="ECO:0007669"/>
    <property type="project" value="InterPro"/>
</dbReference>
<comment type="caution">
    <text evidence="3">The sequence shown here is derived from an EMBL/GenBank/DDBJ whole genome shotgun (WGS) entry which is preliminary data.</text>
</comment>
<dbReference type="PROSITE" id="PS51898">
    <property type="entry name" value="TYR_RECOMBINASE"/>
    <property type="match status" value="1"/>
</dbReference>
<dbReference type="Pfam" id="PF00589">
    <property type="entry name" value="Phage_integrase"/>
    <property type="match status" value="1"/>
</dbReference>
<dbReference type="AlphaFoldDB" id="A0A0F9DJA4"/>